<dbReference type="SUPFAM" id="SSF52343">
    <property type="entry name" value="Ferredoxin reductase-like, C-terminal NADP-linked domain"/>
    <property type="match status" value="1"/>
</dbReference>
<gene>
    <name evidence="1" type="ORF">NW762_013951</name>
</gene>
<proteinExistence type="predicted"/>
<protein>
    <recommendedName>
        <fullName evidence="3">FAD-binding FR-type domain-containing protein</fullName>
    </recommendedName>
</protein>
<accession>A0A9W8V9Z1</accession>
<dbReference type="EMBL" id="JAOQAZ010000045">
    <property type="protein sequence ID" value="KAJ4245827.1"/>
    <property type="molecule type" value="Genomic_DNA"/>
</dbReference>
<evidence type="ECO:0000313" key="2">
    <source>
        <dbReference type="Proteomes" id="UP001152049"/>
    </source>
</evidence>
<dbReference type="AlphaFoldDB" id="A0A9W8V9Z1"/>
<name>A0A9W8V9Z1_9HYPO</name>
<keyword evidence="2" id="KW-1185">Reference proteome</keyword>
<evidence type="ECO:0000313" key="1">
    <source>
        <dbReference type="EMBL" id="KAJ4245827.1"/>
    </source>
</evidence>
<dbReference type="OrthoDB" id="5240800at2759"/>
<dbReference type="Proteomes" id="UP001152049">
    <property type="component" value="Unassembled WGS sequence"/>
</dbReference>
<comment type="caution">
    <text evidence="1">The sequence shown here is derived from an EMBL/GenBank/DDBJ whole genome shotgun (WGS) entry which is preliminary data.</text>
</comment>
<sequence length="287" mass="32142">MDHDSTTDNLSSLGELKHVSSTRLTPSLSLHTFSVQANNDFRESFRPGQHLTLQFPSDLDPISGSQTLSHQDRRLSFTPYHAAYAAEGGIETISLIARDGRVTGLLGLPRPNGPMTAKIIEVAGGIPPETPGYEHRGLYIAGGTGIAPFIAMATDKTRGIILEVRDTKPSLICSIRGEDFQAIEYLWNHQMLLPQDWNVLRIYITPGNESGGFTAGKSRTWWYQRFKDLAHDDHDLEIFRLGRMEKEELSNLVGDTEGQIVFCGSKQLEWQVKMWLLGKRIVHSIER</sequence>
<reference evidence="1" key="1">
    <citation type="submission" date="2022-09" db="EMBL/GenBank/DDBJ databases">
        <title>Fusarium specimens isolated from Avocado Roots.</title>
        <authorList>
            <person name="Stajich J."/>
            <person name="Roper C."/>
            <person name="Heimlech-Rivalta G."/>
        </authorList>
    </citation>
    <scope>NUCLEOTIDE SEQUENCE</scope>
    <source>
        <strain evidence="1">CF00136</strain>
    </source>
</reference>
<organism evidence="1 2">
    <name type="scientific">Fusarium torreyae</name>
    <dbReference type="NCBI Taxonomy" id="1237075"/>
    <lineage>
        <taxon>Eukaryota</taxon>
        <taxon>Fungi</taxon>
        <taxon>Dikarya</taxon>
        <taxon>Ascomycota</taxon>
        <taxon>Pezizomycotina</taxon>
        <taxon>Sordariomycetes</taxon>
        <taxon>Hypocreomycetidae</taxon>
        <taxon>Hypocreales</taxon>
        <taxon>Nectriaceae</taxon>
        <taxon>Fusarium</taxon>
    </lineage>
</organism>
<dbReference type="InterPro" id="IPR039261">
    <property type="entry name" value="FNR_nucleotide-bd"/>
</dbReference>
<dbReference type="Gene3D" id="3.40.50.80">
    <property type="entry name" value="Nucleotide-binding domain of ferredoxin-NADP reductase (FNR) module"/>
    <property type="match status" value="1"/>
</dbReference>
<evidence type="ECO:0008006" key="3">
    <source>
        <dbReference type="Google" id="ProtNLM"/>
    </source>
</evidence>